<dbReference type="OrthoDB" id="9774675at2"/>
<evidence type="ECO:0000313" key="3">
    <source>
        <dbReference type="EMBL" id="RAL22996.1"/>
    </source>
</evidence>
<name>A0A328C6V8_9DELT</name>
<organism evidence="3 4">
    <name type="scientific">Lujinxingia litoralis</name>
    <dbReference type="NCBI Taxonomy" id="2211119"/>
    <lineage>
        <taxon>Bacteria</taxon>
        <taxon>Deltaproteobacteria</taxon>
        <taxon>Bradymonadales</taxon>
        <taxon>Lujinxingiaceae</taxon>
        <taxon>Lujinxingia</taxon>
    </lineage>
</organism>
<gene>
    <name evidence="3" type="ORF">DL240_08890</name>
</gene>
<dbReference type="GO" id="GO:0016491">
    <property type="term" value="F:oxidoreductase activity"/>
    <property type="evidence" value="ECO:0007669"/>
    <property type="project" value="UniProtKB-KW"/>
</dbReference>
<dbReference type="SUPFAM" id="SSF51905">
    <property type="entry name" value="FAD/NAD(P)-binding domain"/>
    <property type="match status" value="1"/>
</dbReference>
<keyword evidence="1" id="KW-0560">Oxidoreductase</keyword>
<dbReference type="PANTHER" id="PTHR43734">
    <property type="entry name" value="PHYTOENE DESATURASE"/>
    <property type="match status" value="1"/>
</dbReference>
<dbReference type="Pfam" id="PF01593">
    <property type="entry name" value="Amino_oxidase"/>
    <property type="match status" value="1"/>
</dbReference>
<proteinExistence type="predicted"/>
<comment type="caution">
    <text evidence="3">The sequence shown here is derived from an EMBL/GenBank/DDBJ whole genome shotgun (WGS) entry which is preliminary data.</text>
</comment>
<dbReference type="PANTHER" id="PTHR43734:SF7">
    <property type="entry name" value="4,4'-DIAPONEUROSPORENE OXYGENASE"/>
    <property type="match status" value="1"/>
</dbReference>
<dbReference type="AlphaFoldDB" id="A0A328C6V8"/>
<dbReference type="InterPro" id="IPR002937">
    <property type="entry name" value="Amino_oxidase"/>
</dbReference>
<evidence type="ECO:0000259" key="2">
    <source>
        <dbReference type="Pfam" id="PF01593"/>
    </source>
</evidence>
<feature type="domain" description="Amine oxidase" evidence="2">
    <location>
        <begin position="12"/>
        <end position="487"/>
    </location>
</feature>
<dbReference type="Gene3D" id="3.50.50.60">
    <property type="entry name" value="FAD/NAD(P)-binding domain"/>
    <property type="match status" value="2"/>
</dbReference>
<dbReference type="EMBL" id="QHKO01000003">
    <property type="protein sequence ID" value="RAL22996.1"/>
    <property type="molecule type" value="Genomic_DNA"/>
</dbReference>
<protein>
    <recommendedName>
        <fullName evidence="2">Amine oxidase domain-containing protein</fullName>
    </recommendedName>
</protein>
<dbReference type="InterPro" id="IPR036188">
    <property type="entry name" value="FAD/NAD-bd_sf"/>
</dbReference>
<accession>A0A328C6V8</accession>
<sequence length="492" mass="53372">MSERVVIVGAGMGGLSAALRLSAHPDLDILVVDALEGPGGKVGTAHHQGLAFDTGPSVLTMPGVLTELFEAADLRLEEHLKLIHPEHLFRYHFGSGTALDVHFDPADTARAIAQTLDRKAAGEFENFLNYCRRIWEAAAPNFVMGPAPSFGGVFKLGLSALAKMRAIDPMRTMKAAIDAQIRSPELRDLFYRYATYNGSDPRQAPATLNCIAWVELGLGCYGIEGGMRRLATALFEAAQHQGVRFSFQSPVERIARHNDGFELRIHGDRLRADRLIINADVAHLVHDLLSEDTAHGIAPDPTPSMSGYTALFQARRRSPAQRPAHQVLFPDGDYLEEFVDIFDRQRAPQAPTIYLCAQEKAHAAPGWQEHEPLFAMTNAPATAPDGSTATDWHAHTRHITERLVRTGLLAPDDAPVWVRTPDALATRFPGSRGSIYGAASNSRFAAFKRPANRAAGLPGLYLASGSAHPGGGVPLCLQSGRQAAESLLLDRV</sequence>
<reference evidence="3 4" key="1">
    <citation type="submission" date="2018-05" db="EMBL/GenBank/DDBJ databases">
        <title>Lujinxingia marina gen. nov. sp. nov., a new facultative anaerobic member of the class Deltaproteobacteria, and proposal of Lujinxingaceae fam. nov.</title>
        <authorList>
            <person name="Li C.-M."/>
        </authorList>
    </citation>
    <scope>NUCLEOTIDE SEQUENCE [LARGE SCALE GENOMIC DNA]</scope>
    <source>
        <strain evidence="3 4">B210</strain>
    </source>
</reference>
<evidence type="ECO:0000313" key="4">
    <source>
        <dbReference type="Proteomes" id="UP000249169"/>
    </source>
</evidence>
<keyword evidence="4" id="KW-1185">Reference proteome</keyword>
<dbReference type="RefSeq" id="WP_111729524.1">
    <property type="nucleotide sequence ID" value="NZ_QHKO01000003.1"/>
</dbReference>
<dbReference type="Proteomes" id="UP000249169">
    <property type="component" value="Unassembled WGS sequence"/>
</dbReference>
<evidence type="ECO:0000256" key="1">
    <source>
        <dbReference type="ARBA" id="ARBA00023002"/>
    </source>
</evidence>